<evidence type="ECO:0000313" key="2">
    <source>
        <dbReference type="EMBL" id="KAG8225800.1"/>
    </source>
</evidence>
<organism evidence="2 3">
    <name type="scientific">Ladona fulva</name>
    <name type="common">Scarce chaser dragonfly</name>
    <name type="synonym">Libellula fulva</name>
    <dbReference type="NCBI Taxonomy" id="123851"/>
    <lineage>
        <taxon>Eukaryota</taxon>
        <taxon>Metazoa</taxon>
        <taxon>Ecdysozoa</taxon>
        <taxon>Arthropoda</taxon>
        <taxon>Hexapoda</taxon>
        <taxon>Insecta</taxon>
        <taxon>Pterygota</taxon>
        <taxon>Palaeoptera</taxon>
        <taxon>Odonata</taxon>
        <taxon>Epiprocta</taxon>
        <taxon>Anisoptera</taxon>
        <taxon>Libelluloidea</taxon>
        <taxon>Libellulidae</taxon>
        <taxon>Ladona</taxon>
    </lineage>
</organism>
<gene>
    <name evidence="2" type="ORF">J437_LFUL005607</name>
</gene>
<feature type="region of interest" description="Disordered" evidence="1">
    <location>
        <begin position="1"/>
        <end position="104"/>
    </location>
</feature>
<evidence type="ECO:0000313" key="3">
    <source>
        <dbReference type="Proteomes" id="UP000792457"/>
    </source>
</evidence>
<dbReference type="Proteomes" id="UP000792457">
    <property type="component" value="Unassembled WGS sequence"/>
</dbReference>
<comment type="caution">
    <text evidence="2">The sequence shown here is derived from an EMBL/GenBank/DDBJ whole genome shotgun (WGS) entry which is preliminary data.</text>
</comment>
<dbReference type="EMBL" id="KZ308254">
    <property type="protein sequence ID" value="KAG8225800.1"/>
    <property type="molecule type" value="Genomic_DNA"/>
</dbReference>
<protein>
    <submittedName>
        <fullName evidence="2">Uncharacterized protein</fullName>
    </submittedName>
</protein>
<feature type="compositionally biased region" description="Basic and acidic residues" evidence="1">
    <location>
        <begin position="33"/>
        <end position="44"/>
    </location>
</feature>
<keyword evidence="3" id="KW-1185">Reference proteome</keyword>
<feature type="compositionally biased region" description="Polar residues" evidence="1">
    <location>
        <begin position="17"/>
        <end position="32"/>
    </location>
</feature>
<dbReference type="AlphaFoldDB" id="A0A8K0NV70"/>
<sequence>MMFNFLLHSRRKPADLSSGSETAAIATSVTMETSKEERQEEDAQGKFADGNKCAKTGDKPVNFYMGDDKEDEENEEGKEDSFSTTEQYSNTFATAERRRRLSYL</sequence>
<feature type="compositionally biased region" description="Acidic residues" evidence="1">
    <location>
        <begin position="68"/>
        <end position="78"/>
    </location>
</feature>
<feature type="compositionally biased region" description="Polar residues" evidence="1">
    <location>
        <begin position="82"/>
        <end position="93"/>
    </location>
</feature>
<proteinExistence type="predicted"/>
<reference evidence="2" key="2">
    <citation type="submission" date="2017-10" db="EMBL/GenBank/DDBJ databases">
        <title>Ladona fulva Genome sequencing and assembly.</title>
        <authorList>
            <person name="Murali S."/>
            <person name="Richards S."/>
            <person name="Bandaranaike D."/>
            <person name="Bellair M."/>
            <person name="Blankenburg K."/>
            <person name="Chao H."/>
            <person name="Dinh H."/>
            <person name="Doddapaneni H."/>
            <person name="Dugan-Rocha S."/>
            <person name="Elkadiri S."/>
            <person name="Gnanaolivu R."/>
            <person name="Hernandez B."/>
            <person name="Skinner E."/>
            <person name="Javaid M."/>
            <person name="Lee S."/>
            <person name="Li M."/>
            <person name="Ming W."/>
            <person name="Munidasa M."/>
            <person name="Muniz J."/>
            <person name="Nguyen L."/>
            <person name="Hughes D."/>
            <person name="Osuji N."/>
            <person name="Pu L.-L."/>
            <person name="Puazo M."/>
            <person name="Qu C."/>
            <person name="Quiroz J."/>
            <person name="Raj R."/>
            <person name="Weissenberger G."/>
            <person name="Xin Y."/>
            <person name="Zou X."/>
            <person name="Han Y."/>
            <person name="Worley K."/>
            <person name="Muzny D."/>
            <person name="Gibbs R."/>
        </authorList>
    </citation>
    <scope>NUCLEOTIDE SEQUENCE</scope>
    <source>
        <strain evidence="2">Sampled in the wild</strain>
    </source>
</reference>
<accession>A0A8K0NV70</accession>
<reference evidence="2" key="1">
    <citation type="submission" date="2013-04" db="EMBL/GenBank/DDBJ databases">
        <authorList>
            <person name="Qu J."/>
            <person name="Murali S.C."/>
            <person name="Bandaranaike D."/>
            <person name="Bellair M."/>
            <person name="Blankenburg K."/>
            <person name="Chao H."/>
            <person name="Dinh H."/>
            <person name="Doddapaneni H."/>
            <person name="Downs B."/>
            <person name="Dugan-Rocha S."/>
            <person name="Elkadiri S."/>
            <person name="Gnanaolivu R.D."/>
            <person name="Hernandez B."/>
            <person name="Javaid M."/>
            <person name="Jayaseelan J.C."/>
            <person name="Lee S."/>
            <person name="Li M."/>
            <person name="Ming W."/>
            <person name="Munidasa M."/>
            <person name="Muniz J."/>
            <person name="Nguyen L."/>
            <person name="Ongeri F."/>
            <person name="Osuji N."/>
            <person name="Pu L.-L."/>
            <person name="Puazo M."/>
            <person name="Qu C."/>
            <person name="Quiroz J."/>
            <person name="Raj R."/>
            <person name="Weissenberger G."/>
            <person name="Xin Y."/>
            <person name="Zou X."/>
            <person name="Han Y."/>
            <person name="Richards S."/>
            <person name="Worley K."/>
            <person name="Muzny D."/>
            <person name="Gibbs R."/>
        </authorList>
    </citation>
    <scope>NUCLEOTIDE SEQUENCE</scope>
    <source>
        <strain evidence="2">Sampled in the wild</strain>
    </source>
</reference>
<evidence type="ECO:0000256" key="1">
    <source>
        <dbReference type="SAM" id="MobiDB-lite"/>
    </source>
</evidence>
<name>A0A8K0NV70_LADFU</name>